<feature type="compositionally biased region" description="Pro residues" evidence="1">
    <location>
        <begin position="309"/>
        <end position="319"/>
    </location>
</feature>
<evidence type="ECO:0000256" key="1">
    <source>
        <dbReference type="SAM" id="MobiDB-lite"/>
    </source>
</evidence>
<feature type="region of interest" description="Disordered" evidence="1">
    <location>
        <begin position="303"/>
        <end position="326"/>
    </location>
</feature>
<name>A0A2J6QI45_9HELO</name>
<proteinExistence type="predicted"/>
<keyword evidence="3" id="KW-1185">Reference proteome</keyword>
<accession>A0A2J6QI45</accession>
<dbReference type="AlphaFoldDB" id="A0A2J6QI45"/>
<organism evidence="2 3">
    <name type="scientific">Hyaloscypha hepaticicola</name>
    <dbReference type="NCBI Taxonomy" id="2082293"/>
    <lineage>
        <taxon>Eukaryota</taxon>
        <taxon>Fungi</taxon>
        <taxon>Dikarya</taxon>
        <taxon>Ascomycota</taxon>
        <taxon>Pezizomycotina</taxon>
        <taxon>Leotiomycetes</taxon>
        <taxon>Helotiales</taxon>
        <taxon>Hyaloscyphaceae</taxon>
        <taxon>Hyaloscypha</taxon>
    </lineage>
</organism>
<evidence type="ECO:0000313" key="3">
    <source>
        <dbReference type="Proteomes" id="UP000235672"/>
    </source>
</evidence>
<protein>
    <submittedName>
        <fullName evidence="2">Uncharacterized protein</fullName>
    </submittedName>
</protein>
<dbReference type="Proteomes" id="UP000235672">
    <property type="component" value="Unassembled WGS sequence"/>
</dbReference>
<reference evidence="2 3" key="1">
    <citation type="submission" date="2016-05" db="EMBL/GenBank/DDBJ databases">
        <title>A degradative enzymes factory behind the ericoid mycorrhizal symbiosis.</title>
        <authorList>
            <consortium name="DOE Joint Genome Institute"/>
            <person name="Martino E."/>
            <person name="Morin E."/>
            <person name="Grelet G."/>
            <person name="Kuo A."/>
            <person name="Kohler A."/>
            <person name="Daghino S."/>
            <person name="Barry K."/>
            <person name="Choi C."/>
            <person name="Cichocki N."/>
            <person name="Clum A."/>
            <person name="Copeland A."/>
            <person name="Hainaut M."/>
            <person name="Haridas S."/>
            <person name="Labutti K."/>
            <person name="Lindquist E."/>
            <person name="Lipzen A."/>
            <person name="Khouja H.-R."/>
            <person name="Murat C."/>
            <person name="Ohm R."/>
            <person name="Olson A."/>
            <person name="Spatafora J."/>
            <person name="Veneault-Fourrey C."/>
            <person name="Henrissat B."/>
            <person name="Grigoriev I."/>
            <person name="Martin F."/>
            <person name="Perotto S."/>
        </authorList>
    </citation>
    <scope>NUCLEOTIDE SEQUENCE [LARGE SCALE GENOMIC DNA]</scope>
    <source>
        <strain evidence="2 3">UAMH 7357</strain>
    </source>
</reference>
<gene>
    <name evidence="2" type="ORF">NA56DRAFT_699013</name>
</gene>
<dbReference type="EMBL" id="KZ613469">
    <property type="protein sequence ID" value="PMD25937.1"/>
    <property type="molecule type" value="Genomic_DNA"/>
</dbReference>
<sequence length="326" mass="35573">MNAWWSDVRVDEVRRMLDVEILEEDGPRSAVRLGYLASAEWDIKGACTSLAIPSTSRPTRLSETNGKPEHAPHSLLLASSRSKVSLSIFHSSIPSGGTSMAESTGELPAASSLLDKLMSFLTRICWRRSFLYASTRWNEADLIERTILTALSHLCEPGKRLGGSQTVEPHKSCTMSLHYSYYHKTSSFSTLFTACTALQTLTAVPTLARPLGPYLAHVISPNLSFYGRSPARSNPHDSNNHIVGHSMLKGRAVLPARHAECLGEGNASDAPPMPLRCPMSRTAAFWDLVLDRIPSAKPLKSSFHRLAPFPSPSPSPSPSPVSENSQ</sequence>
<evidence type="ECO:0000313" key="2">
    <source>
        <dbReference type="EMBL" id="PMD25937.1"/>
    </source>
</evidence>